<sequence length="71" mass="8302">MEKNDGIYEIDLKVFLNLRCTLGLFKSGKVKPKLHCDMRIPLISHNVTSSSLDNGFEATNCDWIYKWRLFH</sequence>
<evidence type="ECO:0000313" key="4">
    <source>
        <dbReference type="Proteomes" id="UP000002051"/>
    </source>
</evidence>
<proteinExistence type="predicted"/>
<gene>
    <name evidence="1" type="ordered locus">MTR_4g094322</name>
    <name evidence="2" type="ORF">MtrunA17_Chr4g0050801</name>
</gene>
<accession>A0A072UNH7</accession>
<reference evidence="1 4" key="2">
    <citation type="journal article" date="2014" name="BMC Genomics">
        <title>An improved genome release (version Mt4.0) for the model legume Medicago truncatula.</title>
        <authorList>
            <person name="Tang H."/>
            <person name="Krishnakumar V."/>
            <person name="Bidwell S."/>
            <person name="Rosen B."/>
            <person name="Chan A."/>
            <person name="Zhou S."/>
            <person name="Gentzbittel L."/>
            <person name="Childs K.L."/>
            <person name="Yandell M."/>
            <person name="Gundlach H."/>
            <person name="Mayer K.F."/>
            <person name="Schwartz D.C."/>
            <person name="Town C.D."/>
        </authorList>
    </citation>
    <scope>GENOME REANNOTATION</scope>
    <source>
        <strain evidence="1">A17</strain>
        <strain evidence="3 4">cv. Jemalong A17</strain>
    </source>
</reference>
<dbReference type="Gramene" id="rna25356">
    <property type="protein sequence ID" value="RHN62751.1"/>
    <property type="gene ID" value="gene25356"/>
</dbReference>
<reference evidence="5" key="4">
    <citation type="journal article" date="2018" name="Nat. Plants">
        <title>Whole-genome landscape of Medicago truncatula symbiotic genes.</title>
        <authorList>
            <person name="Pecrix Y."/>
            <person name="Staton S.E."/>
            <person name="Sallet E."/>
            <person name="Lelandais-Briere C."/>
            <person name="Moreau S."/>
            <person name="Carrere S."/>
            <person name="Blein T."/>
            <person name="Jardinaud M.F."/>
            <person name="Latrasse D."/>
            <person name="Zouine M."/>
            <person name="Zahm M."/>
            <person name="Kreplak J."/>
            <person name="Mayjonade B."/>
            <person name="Satge C."/>
            <person name="Perez M."/>
            <person name="Cauet S."/>
            <person name="Marande W."/>
            <person name="Chantry-Darmon C."/>
            <person name="Lopez-Roques C."/>
            <person name="Bouchez O."/>
            <person name="Berard A."/>
            <person name="Debelle F."/>
            <person name="Munos S."/>
            <person name="Bendahmane A."/>
            <person name="Berges H."/>
            <person name="Niebel A."/>
            <person name="Buitink J."/>
            <person name="Frugier F."/>
            <person name="Benhamed M."/>
            <person name="Crespi M."/>
            <person name="Gouzy J."/>
            <person name="Gamas P."/>
        </authorList>
    </citation>
    <scope>NUCLEOTIDE SEQUENCE [LARGE SCALE GENOMIC DNA]</scope>
    <source>
        <strain evidence="5">cv. Jemalong A17</strain>
    </source>
</reference>
<reference evidence="3" key="3">
    <citation type="submission" date="2015-04" db="UniProtKB">
        <authorList>
            <consortium name="EnsemblPlants"/>
        </authorList>
    </citation>
    <scope>IDENTIFICATION</scope>
    <source>
        <strain evidence="3">cv. Jemalong A17</strain>
    </source>
</reference>
<evidence type="ECO:0000313" key="1">
    <source>
        <dbReference type="EMBL" id="KEH31257.1"/>
    </source>
</evidence>
<evidence type="ECO:0000313" key="3">
    <source>
        <dbReference type="EnsemblPlants" id="KEH31257"/>
    </source>
</evidence>
<evidence type="ECO:0000313" key="2">
    <source>
        <dbReference type="EMBL" id="RHN62751.1"/>
    </source>
</evidence>
<dbReference type="HOGENOM" id="CLU_2743820_0_0_1"/>
<name>A0A072UNH7_MEDTR</name>
<dbReference type="EnsemblPlants" id="KEH31257">
    <property type="protein sequence ID" value="KEH31257"/>
    <property type="gene ID" value="MTR_4g094322"/>
</dbReference>
<dbReference type="Proteomes" id="UP000002051">
    <property type="component" value="Chromosome 4"/>
</dbReference>
<reference evidence="1 4" key="1">
    <citation type="journal article" date="2011" name="Nature">
        <title>The Medicago genome provides insight into the evolution of rhizobial symbioses.</title>
        <authorList>
            <person name="Young N.D."/>
            <person name="Debelle F."/>
            <person name="Oldroyd G.E."/>
            <person name="Geurts R."/>
            <person name="Cannon S.B."/>
            <person name="Udvardi M.K."/>
            <person name="Benedito V.A."/>
            <person name="Mayer K.F."/>
            <person name="Gouzy J."/>
            <person name="Schoof H."/>
            <person name="Van de Peer Y."/>
            <person name="Proost S."/>
            <person name="Cook D.R."/>
            <person name="Meyers B.C."/>
            <person name="Spannagl M."/>
            <person name="Cheung F."/>
            <person name="De Mita S."/>
            <person name="Krishnakumar V."/>
            <person name="Gundlach H."/>
            <person name="Zhou S."/>
            <person name="Mudge J."/>
            <person name="Bharti A.K."/>
            <person name="Murray J.D."/>
            <person name="Naoumkina M.A."/>
            <person name="Rosen B."/>
            <person name="Silverstein K.A."/>
            <person name="Tang H."/>
            <person name="Rombauts S."/>
            <person name="Zhao P.X."/>
            <person name="Zhou P."/>
            <person name="Barbe V."/>
            <person name="Bardou P."/>
            <person name="Bechner M."/>
            <person name="Bellec A."/>
            <person name="Berger A."/>
            <person name="Berges H."/>
            <person name="Bidwell S."/>
            <person name="Bisseling T."/>
            <person name="Choisne N."/>
            <person name="Couloux A."/>
            <person name="Denny R."/>
            <person name="Deshpande S."/>
            <person name="Dai X."/>
            <person name="Doyle J.J."/>
            <person name="Dudez A.M."/>
            <person name="Farmer A.D."/>
            <person name="Fouteau S."/>
            <person name="Franken C."/>
            <person name="Gibelin C."/>
            <person name="Gish J."/>
            <person name="Goldstein S."/>
            <person name="Gonzalez A.J."/>
            <person name="Green P.J."/>
            <person name="Hallab A."/>
            <person name="Hartog M."/>
            <person name="Hua A."/>
            <person name="Humphray S.J."/>
            <person name="Jeong D.H."/>
            <person name="Jing Y."/>
            <person name="Jocker A."/>
            <person name="Kenton S.M."/>
            <person name="Kim D.J."/>
            <person name="Klee K."/>
            <person name="Lai H."/>
            <person name="Lang C."/>
            <person name="Lin S."/>
            <person name="Macmil S.L."/>
            <person name="Magdelenat G."/>
            <person name="Matthews L."/>
            <person name="McCorrison J."/>
            <person name="Monaghan E.L."/>
            <person name="Mun J.H."/>
            <person name="Najar F.Z."/>
            <person name="Nicholson C."/>
            <person name="Noirot C."/>
            <person name="O'Bleness M."/>
            <person name="Paule C.R."/>
            <person name="Poulain J."/>
            <person name="Prion F."/>
            <person name="Qin B."/>
            <person name="Qu C."/>
            <person name="Retzel E.F."/>
            <person name="Riddle C."/>
            <person name="Sallet E."/>
            <person name="Samain S."/>
            <person name="Samson N."/>
            <person name="Sanders I."/>
            <person name="Saurat O."/>
            <person name="Scarpelli C."/>
            <person name="Schiex T."/>
            <person name="Segurens B."/>
            <person name="Severin A.J."/>
            <person name="Sherrier D.J."/>
            <person name="Shi R."/>
            <person name="Sims S."/>
            <person name="Singer S.R."/>
            <person name="Sinharoy S."/>
            <person name="Sterck L."/>
            <person name="Viollet A."/>
            <person name="Wang B.B."/>
            <person name="Wang K."/>
            <person name="Wang M."/>
            <person name="Wang X."/>
            <person name="Warfsmann J."/>
            <person name="Weissenbach J."/>
            <person name="White D.D."/>
            <person name="White J.D."/>
            <person name="Wiley G.B."/>
            <person name="Wincker P."/>
            <person name="Xing Y."/>
            <person name="Yang L."/>
            <person name="Yao Z."/>
            <person name="Ying F."/>
            <person name="Zhai J."/>
            <person name="Zhou L."/>
            <person name="Zuber A."/>
            <person name="Denarie J."/>
            <person name="Dixon R.A."/>
            <person name="May G.D."/>
            <person name="Schwartz D.C."/>
            <person name="Rogers J."/>
            <person name="Quetier F."/>
            <person name="Town C.D."/>
            <person name="Roe B.A."/>
        </authorList>
    </citation>
    <scope>NUCLEOTIDE SEQUENCE [LARGE SCALE GENOMIC DNA]</scope>
    <source>
        <strain evidence="1">A17</strain>
        <strain evidence="3 4">cv. Jemalong A17</strain>
    </source>
</reference>
<organism evidence="1 4">
    <name type="scientific">Medicago truncatula</name>
    <name type="common">Barrel medic</name>
    <name type="synonym">Medicago tribuloides</name>
    <dbReference type="NCBI Taxonomy" id="3880"/>
    <lineage>
        <taxon>Eukaryota</taxon>
        <taxon>Viridiplantae</taxon>
        <taxon>Streptophyta</taxon>
        <taxon>Embryophyta</taxon>
        <taxon>Tracheophyta</taxon>
        <taxon>Spermatophyta</taxon>
        <taxon>Magnoliopsida</taxon>
        <taxon>eudicotyledons</taxon>
        <taxon>Gunneridae</taxon>
        <taxon>Pentapetalae</taxon>
        <taxon>rosids</taxon>
        <taxon>fabids</taxon>
        <taxon>Fabales</taxon>
        <taxon>Fabaceae</taxon>
        <taxon>Papilionoideae</taxon>
        <taxon>50 kb inversion clade</taxon>
        <taxon>NPAAA clade</taxon>
        <taxon>Hologalegina</taxon>
        <taxon>IRL clade</taxon>
        <taxon>Trifolieae</taxon>
        <taxon>Medicago</taxon>
    </lineage>
</organism>
<protein>
    <submittedName>
        <fullName evidence="1">Harpin inducing-like protein, putative</fullName>
    </submittedName>
</protein>
<reference evidence="2" key="5">
    <citation type="journal article" date="2018" name="Nat. Plants">
        <title>Whole-genome landscape of Medicago truncatula symbiotic genes.</title>
        <authorList>
            <person name="Pecrix Y."/>
            <person name="Gamas P."/>
            <person name="Carrere S."/>
        </authorList>
    </citation>
    <scope>NUCLEOTIDE SEQUENCE</scope>
    <source>
        <tissue evidence="2">Leaves</tissue>
    </source>
</reference>
<keyword evidence="4" id="KW-1185">Reference proteome</keyword>
<dbReference type="Proteomes" id="UP000265566">
    <property type="component" value="Chromosome 4"/>
</dbReference>
<dbReference type="EMBL" id="CM001220">
    <property type="protein sequence ID" value="KEH31257.1"/>
    <property type="molecule type" value="Genomic_DNA"/>
</dbReference>
<dbReference type="EMBL" id="PSQE01000004">
    <property type="protein sequence ID" value="RHN62751.1"/>
    <property type="molecule type" value="Genomic_DNA"/>
</dbReference>
<evidence type="ECO:0000313" key="5">
    <source>
        <dbReference type="Proteomes" id="UP000265566"/>
    </source>
</evidence>
<dbReference type="AlphaFoldDB" id="A0A072UNH7"/>